<feature type="region of interest" description="Disordered" evidence="5">
    <location>
        <begin position="91"/>
        <end position="113"/>
    </location>
</feature>
<dbReference type="GO" id="GO:0030154">
    <property type="term" value="P:cell differentiation"/>
    <property type="evidence" value="ECO:0007669"/>
    <property type="project" value="TreeGrafter"/>
</dbReference>
<dbReference type="SUPFAM" id="SSF47095">
    <property type="entry name" value="HMG-box"/>
    <property type="match status" value="1"/>
</dbReference>
<feature type="DNA-binding region" description="HMG box" evidence="4">
    <location>
        <begin position="29"/>
        <end position="97"/>
    </location>
</feature>
<dbReference type="SMART" id="SM00398">
    <property type="entry name" value="HMG"/>
    <property type="match status" value="1"/>
</dbReference>
<dbReference type="Gene3D" id="1.10.30.10">
    <property type="entry name" value="High mobility group box domain"/>
    <property type="match status" value="1"/>
</dbReference>
<dbReference type="KEGG" id="btab:109044069"/>
<dbReference type="PROSITE" id="PS50118">
    <property type="entry name" value="HMG_BOX_2"/>
    <property type="match status" value="1"/>
</dbReference>
<evidence type="ECO:0000256" key="2">
    <source>
        <dbReference type="ARBA" id="ARBA00023125"/>
    </source>
</evidence>
<dbReference type="GO" id="GO:0001228">
    <property type="term" value="F:DNA-binding transcription activator activity, RNA polymerase II-specific"/>
    <property type="evidence" value="ECO:0007669"/>
    <property type="project" value="TreeGrafter"/>
</dbReference>
<protein>
    <recommendedName>
        <fullName evidence="6">HMG box domain-containing protein</fullName>
    </recommendedName>
</protein>
<accession>A0A9P0C770</accession>
<sequence>MDEVKMNGKSVLSSPQSLSSVVSASDAHIKRPMNAFMVWSRGQRRKMAQENPKMHNSEISKRLGAEWKLLTEMEKRPFIDEAKRLRALHMKEHPDYKYRPRRKPKTLSPKKDTKYDYNLDLSRSLLSAPPPALGPDSDFKFPRALFPSFHYPSFYKLSEDALPDLTLNKKFAADCLALQAIYGSTLYSQAAAAVAAWPNPCVPCGCPSKSPSPPPGEEIKRPIPLLVKPEERFSPTHVI</sequence>
<feature type="domain" description="HMG box" evidence="6">
    <location>
        <begin position="29"/>
        <end position="97"/>
    </location>
</feature>
<dbReference type="FunFam" id="1.10.30.10:FF:000002">
    <property type="entry name" value="transcription factor Sox-2"/>
    <property type="match status" value="1"/>
</dbReference>
<dbReference type="CDD" id="cd01388">
    <property type="entry name" value="HMG-box_SoxB"/>
    <property type="match status" value="1"/>
</dbReference>
<evidence type="ECO:0000313" key="7">
    <source>
        <dbReference type="EMBL" id="CAH0754816.1"/>
    </source>
</evidence>
<keyword evidence="2 4" id="KW-0238">DNA-binding</keyword>
<keyword evidence="8" id="KW-1185">Reference proteome</keyword>
<name>A0A9P0C770_BEMTA</name>
<evidence type="ECO:0000256" key="1">
    <source>
        <dbReference type="ARBA" id="ARBA00004123"/>
    </source>
</evidence>
<evidence type="ECO:0000259" key="6">
    <source>
        <dbReference type="PROSITE" id="PS50118"/>
    </source>
</evidence>
<dbReference type="GO" id="GO:0000978">
    <property type="term" value="F:RNA polymerase II cis-regulatory region sequence-specific DNA binding"/>
    <property type="evidence" value="ECO:0007669"/>
    <property type="project" value="TreeGrafter"/>
</dbReference>
<proteinExistence type="predicted"/>
<dbReference type="Pfam" id="PF00505">
    <property type="entry name" value="HMG_box"/>
    <property type="match status" value="1"/>
</dbReference>
<dbReference type="InterPro" id="IPR050140">
    <property type="entry name" value="SRY-related_HMG-box_TF-like"/>
</dbReference>
<dbReference type="EMBL" id="OU963862">
    <property type="protein sequence ID" value="CAH0754816.1"/>
    <property type="molecule type" value="Genomic_DNA"/>
</dbReference>
<dbReference type="PANTHER" id="PTHR10270:SF324">
    <property type="entry name" value="SOX DOMAIN-CONTAINING PROTEIN DICHAETE-RELATED"/>
    <property type="match status" value="1"/>
</dbReference>
<keyword evidence="3 4" id="KW-0539">Nucleus</keyword>
<evidence type="ECO:0000256" key="4">
    <source>
        <dbReference type="PROSITE-ProRule" id="PRU00267"/>
    </source>
</evidence>
<dbReference type="OrthoDB" id="6247875at2759"/>
<comment type="subcellular location">
    <subcellularLocation>
        <location evidence="1">Nucleus</location>
    </subcellularLocation>
</comment>
<dbReference type="AlphaFoldDB" id="A0A9P0C770"/>
<reference evidence="7" key="1">
    <citation type="submission" date="2021-12" db="EMBL/GenBank/DDBJ databases">
        <authorList>
            <person name="King R."/>
        </authorList>
    </citation>
    <scope>NUCLEOTIDE SEQUENCE</scope>
</reference>
<organism evidence="7 8">
    <name type="scientific">Bemisia tabaci</name>
    <name type="common">Sweetpotato whitefly</name>
    <name type="synonym">Aleurodes tabaci</name>
    <dbReference type="NCBI Taxonomy" id="7038"/>
    <lineage>
        <taxon>Eukaryota</taxon>
        <taxon>Metazoa</taxon>
        <taxon>Ecdysozoa</taxon>
        <taxon>Arthropoda</taxon>
        <taxon>Hexapoda</taxon>
        <taxon>Insecta</taxon>
        <taxon>Pterygota</taxon>
        <taxon>Neoptera</taxon>
        <taxon>Paraneoptera</taxon>
        <taxon>Hemiptera</taxon>
        <taxon>Sternorrhyncha</taxon>
        <taxon>Aleyrodoidea</taxon>
        <taxon>Aleyrodidae</taxon>
        <taxon>Aleyrodinae</taxon>
        <taxon>Bemisia</taxon>
    </lineage>
</organism>
<dbReference type="InterPro" id="IPR036910">
    <property type="entry name" value="HMG_box_dom_sf"/>
</dbReference>
<evidence type="ECO:0000313" key="8">
    <source>
        <dbReference type="Proteomes" id="UP001152759"/>
    </source>
</evidence>
<evidence type="ECO:0000256" key="5">
    <source>
        <dbReference type="SAM" id="MobiDB-lite"/>
    </source>
</evidence>
<dbReference type="GO" id="GO:0005634">
    <property type="term" value="C:nucleus"/>
    <property type="evidence" value="ECO:0007669"/>
    <property type="project" value="UniProtKB-SubCell"/>
</dbReference>
<evidence type="ECO:0000256" key="3">
    <source>
        <dbReference type="ARBA" id="ARBA00023242"/>
    </source>
</evidence>
<dbReference type="PANTHER" id="PTHR10270">
    <property type="entry name" value="SOX TRANSCRIPTION FACTOR"/>
    <property type="match status" value="1"/>
</dbReference>
<gene>
    <name evidence="7" type="ORF">BEMITA_LOCUS1974</name>
</gene>
<dbReference type="Proteomes" id="UP001152759">
    <property type="component" value="Chromosome 1"/>
</dbReference>
<feature type="compositionally biased region" description="Basic and acidic residues" evidence="5">
    <location>
        <begin position="228"/>
        <end position="239"/>
    </location>
</feature>
<feature type="region of interest" description="Disordered" evidence="5">
    <location>
        <begin position="209"/>
        <end position="239"/>
    </location>
</feature>
<dbReference type="InterPro" id="IPR009071">
    <property type="entry name" value="HMG_box_dom"/>
</dbReference>